<evidence type="ECO:0000259" key="7">
    <source>
        <dbReference type="Pfam" id="PF04138"/>
    </source>
</evidence>
<reference evidence="8 9" key="1">
    <citation type="submission" date="2009-01" db="EMBL/GenBank/DDBJ databases">
        <authorList>
            <person name="Fulton L."/>
            <person name="Clifton S."/>
            <person name="Fulton B."/>
            <person name="Xu J."/>
            <person name="Minx P."/>
            <person name="Pepin K.H."/>
            <person name="Johnson M."/>
            <person name="Bhonagiri V."/>
            <person name="Nash W.E."/>
            <person name="Mardis E.R."/>
            <person name="Wilson R.K."/>
        </authorList>
    </citation>
    <scope>NUCLEOTIDE SEQUENCE [LARGE SCALE GENOMIC DNA]</scope>
    <source>
        <strain evidence="8 9">DSM 15981</strain>
    </source>
</reference>
<dbReference type="GO" id="GO:0005886">
    <property type="term" value="C:plasma membrane"/>
    <property type="evidence" value="ECO:0007669"/>
    <property type="project" value="TreeGrafter"/>
</dbReference>
<dbReference type="HOGENOM" id="CLU_083873_1_1_9"/>
<dbReference type="PANTHER" id="PTHR38459:SF5">
    <property type="entry name" value="CELL WALL TEICHOIC ACID GLYCOSYLATION PROTEIN GTCA"/>
    <property type="match status" value="1"/>
</dbReference>
<dbReference type="InterPro" id="IPR007267">
    <property type="entry name" value="GtrA_DPMS_TM"/>
</dbReference>
<proteinExistence type="inferred from homology"/>
<name>C0D5X8_9FIRM</name>
<evidence type="ECO:0000256" key="2">
    <source>
        <dbReference type="ARBA" id="ARBA00009399"/>
    </source>
</evidence>
<comment type="subcellular location">
    <subcellularLocation>
        <location evidence="1">Membrane</location>
        <topology evidence="1">Multi-pass membrane protein</topology>
    </subcellularLocation>
</comment>
<keyword evidence="3 6" id="KW-0812">Transmembrane</keyword>
<keyword evidence="9" id="KW-1185">Reference proteome</keyword>
<reference evidence="8 9" key="2">
    <citation type="submission" date="2009-02" db="EMBL/GenBank/DDBJ databases">
        <title>Draft genome sequence of Clostridium asparagiforme (DSM 15981).</title>
        <authorList>
            <person name="Sudarsanam P."/>
            <person name="Ley R."/>
            <person name="Guruge J."/>
            <person name="Turnbaugh P.J."/>
            <person name="Mahowald M."/>
            <person name="Liep D."/>
            <person name="Gordon J."/>
        </authorList>
    </citation>
    <scope>NUCLEOTIDE SEQUENCE [LARGE SCALE GENOMIC DNA]</scope>
    <source>
        <strain evidence="8 9">DSM 15981</strain>
    </source>
</reference>
<evidence type="ECO:0000313" key="8">
    <source>
        <dbReference type="EMBL" id="EEG53264.1"/>
    </source>
</evidence>
<feature type="transmembrane region" description="Helical" evidence="6">
    <location>
        <begin position="126"/>
        <end position="147"/>
    </location>
</feature>
<evidence type="ECO:0000313" key="9">
    <source>
        <dbReference type="Proteomes" id="UP000004756"/>
    </source>
</evidence>
<organism evidence="8 9">
    <name type="scientific">[Clostridium] asparagiforme DSM 15981</name>
    <dbReference type="NCBI Taxonomy" id="518636"/>
    <lineage>
        <taxon>Bacteria</taxon>
        <taxon>Bacillati</taxon>
        <taxon>Bacillota</taxon>
        <taxon>Clostridia</taxon>
        <taxon>Lachnospirales</taxon>
        <taxon>Lachnospiraceae</taxon>
        <taxon>Enterocloster</taxon>
    </lineage>
</organism>
<dbReference type="EMBL" id="ACCJ01000385">
    <property type="protein sequence ID" value="EEG53264.1"/>
    <property type="molecule type" value="Genomic_DNA"/>
</dbReference>
<evidence type="ECO:0000256" key="4">
    <source>
        <dbReference type="ARBA" id="ARBA00022989"/>
    </source>
</evidence>
<evidence type="ECO:0000256" key="1">
    <source>
        <dbReference type="ARBA" id="ARBA00004141"/>
    </source>
</evidence>
<feature type="transmembrane region" description="Helical" evidence="6">
    <location>
        <begin position="56"/>
        <end position="76"/>
    </location>
</feature>
<dbReference type="Proteomes" id="UP000004756">
    <property type="component" value="Unassembled WGS sequence"/>
</dbReference>
<feature type="transmembrane region" description="Helical" evidence="6">
    <location>
        <begin position="29"/>
        <end position="50"/>
    </location>
</feature>
<evidence type="ECO:0000256" key="5">
    <source>
        <dbReference type="ARBA" id="ARBA00023136"/>
    </source>
</evidence>
<dbReference type="InterPro" id="IPR051401">
    <property type="entry name" value="GtrA_CellWall_Glycosyl"/>
</dbReference>
<comment type="similarity">
    <text evidence="2">Belongs to the GtrA family.</text>
</comment>
<sequence>MCLKFLEKHEGSGVKMLQKLKEKCFNYETISYIICGVLTTAVDFISYTIFRKGDVISVELAQGLSWVAAVLFAYVVNKLIVFRNFNLRPRYLAKEISAFVAARAFSGVLTWVMMVGMVRLGGDRGFLYEMFCKAVVSAVNLVLNYIFSKLWIFKKTTGEER</sequence>
<comment type="caution">
    <text evidence="8">The sequence shown here is derived from an EMBL/GenBank/DDBJ whole genome shotgun (WGS) entry which is preliminary data.</text>
</comment>
<dbReference type="GO" id="GO:0000271">
    <property type="term" value="P:polysaccharide biosynthetic process"/>
    <property type="evidence" value="ECO:0007669"/>
    <property type="project" value="InterPro"/>
</dbReference>
<protein>
    <submittedName>
        <fullName evidence="8">GtrA-like protein</fullName>
    </submittedName>
</protein>
<keyword evidence="5 6" id="KW-0472">Membrane</keyword>
<gene>
    <name evidence="8" type="ORF">CLOSTASPAR_04674</name>
</gene>
<feature type="domain" description="GtrA/DPMS transmembrane" evidence="7">
    <location>
        <begin position="32"/>
        <end position="153"/>
    </location>
</feature>
<dbReference type="Pfam" id="PF04138">
    <property type="entry name" value="GtrA_DPMS_TM"/>
    <property type="match status" value="1"/>
</dbReference>
<keyword evidence="4 6" id="KW-1133">Transmembrane helix</keyword>
<feature type="transmembrane region" description="Helical" evidence="6">
    <location>
        <begin position="96"/>
        <end position="120"/>
    </location>
</feature>
<evidence type="ECO:0000256" key="3">
    <source>
        <dbReference type="ARBA" id="ARBA00022692"/>
    </source>
</evidence>
<dbReference type="PANTHER" id="PTHR38459">
    <property type="entry name" value="PROPHAGE BACTOPRENOL-LINKED GLUCOSE TRANSLOCASE HOMOLOG"/>
    <property type="match status" value="1"/>
</dbReference>
<dbReference type="AlphaFoldDB" id="C0D5X8"/>
<accession>C0D5X8</accession>
<evidence type="ECO:0000256" key="6">
    <source>
        <dbReference type="SAM" id="Phobius"/>
    </source>
</evidence>